<name>A0AAU7DUM7_9MICO</name>
<gene>
    <name evidence="1" type="ORF">V5R04_10895</name>
</gene>
<evidence type="ECO:0000313" key="1">
    <source>
        <dbReference type="EMBL" id="XBH20732.1"/>
    </source>
</evidence>
<dbReference type="InterPro" id="IPR036249">
    <property type="entry name" value="Thioredoxin-like_sf"/>
</dbReference>
<dbReference type="AlphaFoldDB" id="A0AAU7DUM7"/>
<proteinExistence type="predicted"/>
<dbReference type="EMBL" id="CP146203">
    <property type="protein sequence ID" value="XBH20732.1"/>
    <property type="molecule type" value="Genomic_DNA"/>
</dbReference>
<sequence length="92" mass="10124">MNSSEQAHAGSPSVTARVIVYTRADCPLCDVAIQTVTEVCAELDQTFALVDVDSSPQLRSQWSDYVPVVEVDGVQQGFWRIDEARLRRVLGA</sequence>
<reference evidence="1" key="1">
    <citation type="submission" date="2024-02" db="EMBL/GenBank/DDBJ databases">
        <title>Tomenella chthoni gen. nov. sp. nov., a member of the family Jonesiaceae isolated from bat guano.</title>
        <authorList>
            <person name="Miller S.L."/>
            <person name="King J."/>
            <person name="Sankaranarayanan K."/>
            <person name="Lawson P.A."/>
        </authorList>
    </citation>
    <scope>NUCLEOTIDE SEQUENCE</scope>
    <source>
        <strain evidence="1">BS-20</strain>
    </source>
</reference>
<dbReference type="InterPro" id="IPR008554">
    <property type="entry name" value="Glutaredoxin-like"/>
</dbReference>
<dbReference type="Pfam" id="PF05768">
    <property type="entry name" value="Glrx-like"/>
    <property type="match status" value="1"/>
</dbReference>
<accession>A0AAU7DUM7</accession>
<protein>
    <submittedName>
        <fullName evidence="1">Glutaredoxin family protein</fullName>
    </submittedName>
</protein>
<organism evidence="1">
    <name type="scientific">Jonesiaceae bacterium BS-20</name>
    <dbReference type="NCBI Taxonomy" id="3120821"/>
    <lineage>
        <taxon>Bacteria</taxon>
        <taxon>Bacillati</taxon>
        <taxon>Actinomycetota</taxon>
        <taxon>Actinomycetes</taxon>
        <taxon>Micrococcales</taxon>
        <taxon>Jonesiaceae</taxon>
    </lineage>
</organism>
<dbReference type="Gene3D" id="3.40.30.10">
    <property type="entry name" value="Glutaredoxin"/>
    <property type="match status" value="1"/>
</dbReference>
<dbReference type="SUPFAM" id="SSF52833">
    <property type="entry name" value="Thioredoxin-like"/>
    <property type="match status" value="1"/>
</dbReference>